<gene>
    <name evidence="1" type="ORF">Pint_12821</name>
</gene>
<reference evidence="2" key="1">
    <citation type="journal article" date="2023" name="G3 (Bethesda)">
        <title>Genome assembly and association tests identify interacting loci associated with vigor, precocity, and sex in interspecific pistachio rootstocks.</title>
        <authorList>
            <person name="Palmer W."/>
            <person name="Jacygrad E."/>
            <person name="Sagayaradj S."/>
            <person name="Cavanaugh K."/>
            <person name="Han R."/>
            <person name="Bertier L."/>
            <person name="Beede B."/>
            <person name="Kafkas S."/>
            <person name="Golino D."/>
            <person name="Preece J."/>
            <person name="Michelmore R."/>
        </authorList>
    </citation>
    <scope>NUCLEOTIDE SEQUENCE [LARGE SCALE GENOMIC DNA]</scope>
</reference>
<organism evidence="1 2">
    <name type="scientific">Pistacia integerrima</name>
    <dbReference type="NCBI Taxonomy" id="434235"/>
    <lineage>
        <taxon>Eukaryota</taxon>
        <taxon>Viridiplantae</taxon>
        <taxon>Streptophyta</taxon>
        <taxon>Embryophyta</taxon>
        <taxon>Tracheophyta</taxon>
        <taxon>Spermatophyta</taxon>
        <taxon>Magnoliopsida</taxon>
        <taxon>eudicotyledons</taxon>
        <taxon>Gunneridae</taxon>
        <taxon>Pentapetalae</taxon>
        <taxon>rosids</taxon>
        <taxon>malvids</taxon>
        <taxon>Sapindales</taxon>
        <taxon>Anacardiaceae</taxon>
        <taxon>Pistacia</taxon>
    </lineage>
</organism>
<name>A0ACC0Y9K4_9ROSI</name>
<dbReference type="Proteomes" id="UP001163603">
    <property type="component" value="Chromosome 8"/>
</dbReference>
<accession>A0ACC0Y9K4</accession>
<protein>
    <submittedName>
        <fullName evidence="1">Uncharacterized protein</fullName>
    </submittedName>
</protein>
<evidence type="ECO:0000313" key="1">
    <source>
        <dbReference type="EMBL" id="KAJ0031687.1"/>
    </source>
</evidence>
<sequence>MSSMWLLPHFVLGGLSMAFNTIGQSQFYYSELPKSMASISSSLLGIGSSAASLVSSFIMNIVDNVTKSGEKESWVSTNINKGHYDYYYWLLAGLSMANFMYFLVCSKAYGPCKGEANEKEDMKKQLGSSSDEKKMIKETLLSTPNPKGGFQTLPFIIANEAFERMASVGLMPNMILYLTREYGMETARGVNILFIWSAATNFMPVIGAFLADSYVGRYHMISCGSIASLLGMFLLWLTTIFPPARFPHCDELSKNCLSPTTSQLLLLYSSFGLMSIGAGGIRSSSIAFGADQLKSGRDNLNSDGILRSYFSWYYVSVSISAIISVTCIVYIQDKLGWRVGFGVPCMLMLLSAVLFFVASPFYVKLKAKESLLTGFAQVVAASYKNRHIELSSQATNEYYHYKKGAEFVKPTETLRYSISWV</sequence>
<keyword evidence="2" id="KW-1185">Reference proteome</keyword>
<evidence type="ECO:0000313" key="2">
    <source>
        <dbReference type="Proteomes" id="UP001163603"/>
    </source>
</evidence>
<dbReference type="EMBL" id="CM047743">
    <property type="protein sequence ID" value="KAJ0031687.1"/>
    <property type="molecule type" value="Genomic_DNA"/>
</dbReference>
<proteinExistence type="predicted"/>
<comment type="caution">
    <text evidence="1">The sequence shown here is derived from an EMBL/GenBank/DDBJ whole genome shotgun (WGS) entry which is preliminary data.</text>
</comment>